<evidence type="ECO:0008006" key="3">
    <source>
        <dbReference type="Google" id="ProtNLM"/>
    </source>
</evidence>
<comment type="caution">
    <text evidence="1">The sequence shown here is derived from an EMBL/GenBank/DDBJ whole genome shotgun (WGS) entry which is preliminary data.</text>
</comment>
<reference evidence="2" key="1">
    <citation type="journal article" date="2019" name="Int. J. Syst. Evol. Microbiol.">
        <title>The Global Catalogue of Microorganisms (GCM) 10K type strain sequencing project: providing services to taxonomists for standard genome sequencing and annotation.</title>
        <authorList>
            <consortium name="The Broad Institute Genomics Platform"/>
            <consortium name="The Broad Institute Genome Sequencing Center for Infectious Disease"/>
            <person name="Wu L."/>
            <person name="Ma J."/>
        </authorList>
    </citation>
    <scope>NUCLEOTIDE SEQUENCE [LARGE SCALE GENOMIC DNA]</scope>
    <source>
        <strain evidence="2">CCM 8931</strain>
    </source>
</reference>
<name>A0ABW4C2F6_9LACO</name>
<dbReference type="EMBL" id="JBHTOJ010000044">
    <property type="protein sequence ID" value="MFD1421701.1"/>
    <property type="molecule type" value="Genomic_DNA"/>
</dbReference>
<dbReference type="Gene3D" id="1.10.4080.10">
    <property type="entry name" value="ADP-ribosylation/Crystallin J1"/>
    <property type="match status" value="1"/>
</dbReference>
<proteinExistence type="predicted"/>
<organism evidence="1 2">
    <name type="scientific">Lactiplantibacillus songbeiensis</name>
    <dbReference type="NCBI Taxonomy" id="2559920"/>
    <lineage>
        <taxon>Bacteria</taxon>
        <taxon>Bacillati</taxon>
        <taxon>Bacillota</taxon>
        <taxon>Bacilli</taxon>
        <taxon>Lactobacillales</taxon>
        <taxon>Lactobacillaceae</taxon>
        <taxon>Lactiplantibacillus</taxon>
    </lineage>
</organism>
<evidence type="ECO:0000313" key="2">
    <source>
        <dbReference type="Proteomes" id="UP001597188"/>
    </source>
</evidence>
<gene>
    <name evidence="1" type="ORF">ACFQ5L_12200</name>
</gene>
<sequence>MNLNSTDLTQTIELAANLGGDTDTIATISASLFMAGHQHALVPADWYQCLCHVEVAERIVGPFAKQFAS</sequence>
<protein>
    <recommendedName>
        <fullName evidence="3">ADP-ribosylglycohydrolase</fullName>
    </recommendedName>
</protein>
<dbReference type="SUPFAM" id="SSF101478">
    <property type="entry name" value="ADP-ribosylglycohydrolase"/>
    <property type="match status" value="1"/>
</dbReference>
<accession>A0ABW4C2F6</accession>
<dbReference type="Proteomes" id="UP001597188">
    <property type="component" value="Unassembled WGS sequence"/>
</dbReference>
<dbReference type="InterPro" id="IPR036705">
    <property type="entry name" value="Ribosyl_crysJ1_sf"/>
</dbReference>
<evidence type="ECO:0000313" key="1">
    <source>
        <dbReference type="EMBL" id="MFD1421701.1"/>
    </source>
</evidence>
<dbReference type="RefSeq" id="WP_137635721.1">
    <property type="nucleotide sequence ID" value="NZ_BJDL01000025.1"/>
</dbReference>
<keyword evidence="2" id="KW-1185">Reference proteome</keyword>